<dbReference type="RefSeq" id="WP_409097746.1">
    <property type="nucleotide sequence ID" value="NZ_JBJVNE010000024.1"/>
</dbReference>
<comment type="caution">
    <text evidence="2">The sequence shown here is derived from an EMBL/GenBank/DDBJ whole genome shotgun (WGS) entry which is preliminary data.</text>
</comment>
<name>A0ABW9IUQ0_STRGJ</name>
<dbReference type="Gene3D" id="1.10.260.40">
    <property type="entry name" value="lambda repressor-like DNA-binding domains"/>
    <property type="match status" value="1"/>
</dbReference>
<organism evidence="2 3">
    <name type="scientific">Streptomyces galilaeus</name>
    <dbReference type="NCBI Taxonomy" id="33899"/>
    <lineage>
        <taxon>Bacteria</taxon>
        <taxon>Bacillati</taxon>
        <taxon>Actinomycetota</taxon>
        <taxon>Actinomycetes</taxon>
        <taxon>Kitasatosporales</taxon>
        <taxon>Streptomycetaceae</taxon>
        <taxon>Streptomyces</taxon>
    </lineage>
</organism>
<proteinExistence type="predicted"/>
<dbReference type="SUPFAM" id="SSF47413">
    <property type="entry name" value="lambda repressor-like DNA-binding domains"/>
    <property type="match status" value="1"/>
</dbReference>
<evidence type="ECO:0000313" key="3">
    <source>
        <dbReference type="Proteomes" id="UP001631993"/>
    </source>
</evidence>
<feature type="domain" description="HTH cro/C1-type" evidence="1">
    <location>
        <begin position="23"/>
        <end position="77"/>
    </location>
</feature>
<accession>A0ABW9IUQ0</accession>
<dbReference type="Pfam" id="PF01381">
    <property type="entry name" value="HTH_3"/>
    <property type="match status" value="1"/>
</dbReference>
<dbReference type="CDD" id="cd00093">
    <property type="entry name" value="HTH_XRE"/>
    <property type="match status" value="1"/>
</dbReference>
<sequence>MLPDLPDDDEWIRARLQLIGARIQARRMRQNLTQQAVFLAARIDRGTLQALEAGRGNPTFATLMRVAYALDMPLEDLVR</sequence>
<protein>
    <submittedName>
        <fullName evidence="2">Helix-turn-helix domain-containing protein</fullName>
    </submittedName>
</protein>
<dbReference type="InterPro" id="IPR001387">
    <property type="entry name" value="Cro/C1-type_HTH"/>
</dbReference>
<dbReference type="EMBL" id="JBJVNE010000024">
    <property type="protein sequence ID" value="MFM9651983.1"/>
    <property type="molecule type" value="Genomic_DNA"/>
</dbReference>
<dbReference type="InterPro" id="IPR010982">
    <property type="entry name" value="Lambda_DNA-bd_dom_sf"/>
</dbReference>
<evidence type="ECO:0000313" key="2">
    <source>
        <dbReference type="EMBL" id="MFM9651983.1"/>
    </source>
</evidence>
<keyword evidence="3" id="KW-1185">Reference proteome</keyword>
<dbReference type="SMART" id="SM00530">
    <property type="entry name" value="HTH_XRE"/>
    <property type="match status" value="1"/>
</dbReference>
<dbReference type="PROSITE" id="PS50943">
    <property type="entry name" value="HTH_CROC1"/>
    <property type="match status" value="1"/>
</dbReference>
<reference evidence="2 3" key="1">
    <citation type="submission" date="2024-12" db="EMBL/GenBank/DDBJ databases">
        <title>Forecasting of Potato common scab and diversities of Pathogenic streptomyces spp. in china.</title>
        <authorList>
            <person name="Handique U."/>
            <person name="Wu J."/>
        </authorList>
    </citation>
    <scope>NUCLEOTIDE SEQUENCE [LARGE SCALE GENOMIC DNA]</scope>
    <source>
        <strain evidence="2 3">ZRIMU1585</strain>
    </source>
</reference>
<dbReference type="Proteomes" id="UP001631993">
    <property type="component" value="Unassembled WGS sequence"/>
</dbReference>
<evidence type="ECO:0000259" key="1">
    <source>
        <dbReference type="PROSITE" id="PS50943"/>
    </source>
</evidence>
<gene>
    <name evidence="2" type="ORF">ACKI1S_38345</name>
</gene>